<dbReference type="Proteomes" id="UP001283361">
    <property type="component" value="Unassembled WGS sequence"/>
</dbReference>
<proteinExistence type="predicted"/>
<feature type="non-terminal residue" evidence="1">
    <location>
        <position position="1"/>
    </location>
</feature>
<reference evidence="1" key="1">
    <citation type="journal article" date="2023" name="G3 (Bethesda)">
        <title>A reference genome for the long-term kleptoplast-retaining sea slug Elysia crispata morphotype clarki.</title>
        <authorList>
            <person name="Eastman K.E."/>
            <person name="Pendleton A.L."/>
            <person name="Shaikh M.A."/>
            <person name="Suttiyut T."/>
            <person name="Ogas R."/>
            <person name="Tomko P."/>
            <person name="Gavelis G."/>
            <person name="Widhalm J.R."/>
            <person name="Wisecaver J.H."/>
        </authorList>
    </citation>
    <scope>NUCLEOTIDE SEQUENCE</scope>
    <source>
        <strain evidence="1">ECLA1</strain>
    </source>
</reference>
<protein>
    <submittedName>
        <fullName evidence="1">Uncharacterized protein</fullName>
    </submittedName>
</protein>
<comment type="caution">
    <text evidence="1">The sequence shown here is derived from an EMBL/GenBank/DDBJ whole genome shotgun (WGS) entry which is preliminary data.</text>
</comment>
<evidence type="ECO:0000313" key="2">
    <source>
        <dbReference type="Proteomes" id="UP001283361"/>
    </source>
</evidence>
<dbReference type="AlphaFoldDB" id="A0AAE1A918"/>
<keyword evidence="2" id="KW-1185">Reference proteome</keyword>
<organism evidence="1 2">
    <name type="scientific">Elysia crispata</name>
    <name type="common">lettuce slug</name>
    <dbReference type="NCBI Taxonomy" id="231223"/>
    <lineage>
        <taxon>Eukaryota</taxon>
        <taxon>Metazoa</taxon>
        <taxon>Spiralia</taxon>
        <taxon>Lophotrochozoa</taxon>
        <taxon>Mollusca</taxon>
        <taxon>Gastropoda</taxon>
        <taxon>Heterobranchia</taxon>
        <taxon>Euthyneura</taxon>
        <taxon>Panpulmonata</taxon>
        <taxon>Sacoglossa</taxon>
        <taxon>Placobranchoidea</taxon>
        <taxon>Plakobranchidae</taxon>
        <taxon>Elysia</taxon>
    </lineage>
</organism>
<gene>
    <name evidence="1" type="ORF">RRG08_067188</name>
</gene>
<accession>A0AAE1A918</accession>
<dbReference type="EMBL" id="JAWDGP010002433">
    <property type="protein sequence ID" value="KAK3783235.1"/>
    <property type="molecule type" value="Genomic_DNA"/>
</dbReference>
<name>A0AAE1A918_9GAST</name>
<sequence length="85" mass="10110">SHIALVFGWIPSEETFPRLETESLHFRKIRKREMNPKNYLDYRPHCKSTIDCEVKAKGHVAEDEQYESMFDYTKSFIERASQVTI</sequence>
<evidence type="ECO:0000313" key="1">
    <source>
        <dbReference type="EMBL" id="KAK3783235.1"/>
    </source>
</evidence>